<evidence type="ECO:0000313" key="1">
    <source>
        <dbReference type="EMBL" id="CCD44569.1"/>
    </source>
</evidence>
<accession>G2XVP9</accession>
<evidence type="ECO:0000313" key="2">
    <source>
        <dbReference type="Proteomes" id="UP000008177"/>
    </source>
</evidence>
<dbReference type="HOGENOM" id="CLU_3050045_0_0_1"/>
<name>G2XVP9_BOTF4</name>
<dbReference type="AlphaFoldDB" id="G2XVP9"/>
<dbReference type="Proteomes" id="UP000008177">
    <property type="component" value="Unplaced contigs"/>
</dbReference>
<dbReference type="InParanoid" id="G2XVP9"/>
<proteinExistence type="predicted"/>
<gene>
    <name evidence="1" type="ORF">BofuT4_uP054700.1</name>
</gene>
<dbReference type="EMBL" id="FQ790271">
    <property type="protein sequence ID" value="CCD44569.1"/>
    <property type="molecule type" value="Genomic_DNA"/>
</dbReference>
<sequence>MQRKSENVGRHFAGGVCLRPPTLTAKSTDIKYVVGKLIAKAELRRRPPHCLFPA</sequence>
<reference evidence="2" key="1">
    <citation type="journal article" date="2011" name="PLoS Genet.">
        <title>Genomic analysis of the necrotrophic fungal pathogens Sclerotinia sclerotiorum and Botrytis cinerea.</title>
        <authorList>
            <person name="Amselem J."/>
            <person name="Cuomo C.A."/>
            <person name="van Kan J.A."/>
            <person name="Viaud M."/>
            <person name="Benito E.P."/>
            <person name="Couloux A."/>
            <person name="Coutinho P.M."/>
            <person name="de Vries R.P."/>
            <person name="Dyer P.S."/>
            <person name="Fillinger S."/>
            <person name="Fournier E."/>
            <person name="Gout L."/>
            <person name="Hahn M."/>
            <person name="Kohn L."/>
            <person name="Lapalu N."/>
            <person name="Plummer K.M."/>
            <person name="Pradier J.M."/>
            <person name="Quevillon E."/>
            <person name="Sharon A."/>
            <person name="Simon A."/>
            <person name="ten Have A."/>
            <person name="Tudzynski B."/>
            <person name="Tudzynski P."/>
            <person name="Wincker P."/>
            <person name="Andrew M."/>
            <person name="Anthouard V."/>
            <person name="Beever R.E."/>
            <person name="Beffa R."/>
            <person name="Benoit I."/>
            <person name="Bouzid O."/>
            <person name="Brault B."/>
            <person name="Chen Z."/>
            <person name="Choquer M."/>
            <person name="Collemare J."/>
            <person name="Cotton P."/>
            <person name="Danchin E.G."/>
            <person name="Da Silva C."/>
            <person name="Gautier A."/>
            <person name="Giraud C."/>
            <person name="Giraud T."/>
            <person name="Gonzalez C."/>
            <person name="Grossetete S."/>
            <person name="Guldener U."/>
            <person name="Henrissat B."/>
            <person name="Howlett B.J."/>
            <person name="Kodira C."/>
            <person name="Kretschmer M."/>
            <person name="Lappartient A."/>
            <person name="Leroch M."/>
            <person name="Levis C."/>
            <person name="Mauceli E."/>
            <person name="Neuveglise C."/>
            <person name="Oeser B."/>
            <person name="Pearson M."/>
            <person name="Poulain J."/>
            <person name="Poussereau N."/>
            <person name="Quesneville H."/>
            <person name="Rascle C."/>
            <person name="Schumacher J."/>
            <person name="Segurens B."/>
            <person name="Sexton A."/>
            <person name="Silva E."/>
            <person name="Sirven C."/>
            <person name="Soanes D.M."/>
            <person name="Talbot N.J."/>
            <person name="Templeton M."/>
            <person name="Yandava C."/>
            <person name="Yarden O."/>
            <person name="Zeng Q."/>
            <person name="Rollins J.A."/>
            <person name="Lebrun M.H."/>
            <person name="Dickman M."/>
        </authorList>
    </citation>
    <scope>NUCLEOTIDE SEQUENCE [LARGE SCALE GENOMIC DNA]</scope>
    <source>
        <strain evidence="2">T4</strain>
    </source>
</reference>
<organism evidence="1 2">
    <name type="scientific">Botryotinia fuckeliana (strain T4)</name>
    <name type="common">Noble rot fungus</name>
    <name type="synonym">Botrytis cinerea</name>
    <dbReference type="NCBI Taxonomy" id="999810"/>
    <lineage>
        <taxon>Eukaryota</taxon>
        <taxon>Fungi</taxon>
        <taxon>Dikarya</taxon>
        <taxon>Ascomycota</taxon>
        <taxon>Pezizomycotina</taxon>
        <taxon>Leotiomycetes</taxon>
        <taxon>Helotiales</taxon>
        <taxon>Sclerotiniaceae</taxon>
        <taxon>Botrytis</taxon>
    </lineage>
</organism>
<protein>
    <submittedName>
        <fullName evidence="1">Uncharacterized protein</fullName>
    </submittedName>
</protein>